<proteinExistence type="predicted"/>
<evidence type="ECO:0008006" key="3">
    <source>
        <dbReference type="Google" id="ProtNLM"/>
    </source>
</evidence>
<dbReference type="InterPro" id="IPR018841">
    <property type="entry name" value="DUF2442"/>
</dbReference>
<name>A0ABS1CI45_9GAMM</name>
<dbReference type="Gene3D" id="3.30.2020.10">
    <property type="entry name" value="NE0471-like N-terminal domain"/>
    <property type="match status" value="1"/>
</dbReference>
<reference evidence="1 2" key="1">
    <citation type="journal article" date="2020" name="Microorganisms">
        <title>Osmotic Adaptation and Compatible Solute Biosynthesis of Phototrophic Bacteria as Revealed from Genome Analyses.</title>
        <authorList>
            <person name="Imhoff J.F."/>
            <person name="Rahn T."/>
            <person name="Kunzel S."/>
            <person name="Keller A."/>
            <person name="Neulinger S.C."/>
        </authorList>
    </citation>
    <scope>NUCLEOTIDE SEQUENCE [LARGE SCALE GENOMIC DNA]</scope>
    <source>
        <strain evidence="1 2">DSM 6210</strain>
    </source>
</reference>
<dbReference type="Pfam" id="PF10387">
    <property type="entry name" value="DUF2442"/>
    <property type="match status" value="1"/>
</dbReference>
<dbReference type="Proteomes" id="UP000748752">
    <property type="component" value="Unassembled WGS sequence"/>
</dbReference>
<organism evidence="1 2">
    <name type="scientific">Thiohalocapsa halophila</name>
    <dbReference type="NCBI Taxonomy" id="69359"/>
    <lineage>
        <taxon>Bacteria</taxon>
        <taxon>Pseudomonadati</taxon>
        <taxon>Pseudomonadota</taxon>
        <taxon>Gammaproteobacteria</taxon>
        <taxon>Chromatiales</taxon>
        <taxon>Chromatiaceae</taxon>
        <taxon>Thiohalocapsa</taxon>
    </lineage>
</organism>
<dbReference type="SUPFAM" id="SSF143880">
    <property type="entry name" value="NE0471 N-terminal domain-like"/>
    <property type="match status" value="1"/>
</dbReference>
<evidence type="ECO:0000313" key="2">
    <source>
        <dbReference type="Proteomes" id="UP000748752"/>
    </source>
</evidence>
<keyword evidence="2" id="KW-1185">Reference proteome</keyword>
<sequence>MTASIPRVRHVIPIEGHVLLVTFDNAVMKRYDVQRLTDREMFAPLKNPHFFETVAVEPGGYAVSWGPDIDISEYELWQHGITERGGAGHDVPGGETAKG</sequence>
<evidence type="ECO:0000313" key="1">
    <source>
        <dbReference type="EMBL" id="MBK1631378.1"/>
    </source>
</evidence>
<gene>
    <name evidence="1" type="ORF">CKO31_11625</name>
</gene>
<dbReference type="InterPro" id="IPR036782">
    <property type="entry name" value="NE0471-like_N"/>
</dbReference>
<protein>
    <recommendedName>
        <fullName evidence="3">DUF2442 domain-containing protein</fullName>
    </recommendedName>
</protein>
<dbReference type="EMBL" id="NRRV01000025">
    <property type="protein sequence ID" value="MBK1631378.1"/>
    <property type="molecule type" value="Genomic_DNA"/>
</dbReference>
<comment type="caution">
    <text evidence="1">The sequence shown here is derived from an EMBL/GenBank/DDBJ whole genome shotgun (WGS) entry which is preliminary data.</text>
</comment>
<accession>A0ABS1CI45</accession>